<dbReference type="GO" id="GO:0005829">
    <property type="term" value="C:cytosol"/>
    <property type="evidence" value="ECO:0007669"/>
    <property type="project" value="TreeGrafter"/>
</dbReference>
<keyword evidence="2 5" id="KW-0808">Transferase</keyword>
<dbReference type="EMBL" id="FNJI01000037">
    <property type="protein sequence ID" value="SDP70972.1"/>
    <property type="molecule type" value="Genomic_DNA"/>
</dbReference>
<proteinExistence type="inferred from homology"/>
<protein>
    <submittedName>
        <fullName evidence="5">Hexapeptide repeat of succinyl-transferase</fullName>
    </submittedName>
</protein>
<dbReference type="PROSITE" id="PS00101">
    <property type="entry name" value="HEXAPEP_TRANSFERASES"/>
    <property type="match status" value="1"/>
</dbReference>
<dbReference type="GO" id="GO:0008374">
    <property type="term" value="F:O-acyltransferase activity"/>
    <property type="evidence" value="ECO:0007669"/>
    <property type="project" value="TreeGrafter"/>
</dbReference>
<evidence type="ECO:0000256" key="4">
    <source>
        <dbReference type="ARBA" id="ARBA00023315"/>
    </source>
</evidence>
<dbReference type="SUPFAM" id="SSF51161">
    <property type="entry name" value="Trimeric LpxA-like enzymes"/>
    <property type="match status" value="1"/>
</dbReference>
<dbReference type="InterPro" id="IPR018357">
    <property type="entry name" value="Hexapep_transf_CS"/>
</dbReference>
<dbReference type="PANTHER" id="PTHR23416">
    <property type="entry name" value="SIALIC ACID SYNTHASE-RELATED"/>
    <property type="match status" value="1"/>
</dbReference>
<name>A0A1H0UXH8_9BACT</name>
<comment type="similarity">
    <text evidence="1">Belongs to the transferase hexapeptide repeat family.</text>
</comment>
<reference evidence="5 6" key="1">
    <citation type="submission" date="2016-10" db="EMBL/GenBank/DDBJ databases">
        <authorList>
            <person name="de Groot N.N."/>
        </authorList>
    </citation>
    <scope>NUCLEOTIDE SEQUENCE [LARGE SCALE GENOMIC DNA]</scope>
    <source>
        <strain evidence="5 6">DSM 12130</strain>
    </source>
</reference>
<keyword evidence="3" id="KW-0677">Repeat</keyword>
<keyword evidence="6" id="KW-1185">Reference proteome</keyword>
<evidence type="ECO:0000313" key="6">
    <source>
        <dbReference type="Proteomes" id="UP000199073"/>
    </source>
</evidence>
<dbReference type="PANTHER" id="PTHR23416:SF23">
    <property type="entry name" value="ACETYLTRANSFERASE C18B11.09C-RELATED"/>
    <property type="match status" value="1"/>
</dbReference>
<dbReference type="Pfam" id="PF00132">
    <property type="entry name" value="Hexapep"/>
    <property type="match status" value="1"/>
</dbReference>
<sequence>MTNKIIPRKYNLSRIRAKFFSCLARKMPFIPGEMRAMIHSFTGVKFESASKTFVGEDVYFDSVRPQLITVGKGSRITEGAKILTHFLDQNFPDCSHFYEGSVSIGKDVFIGINVVIASPVSIGDGAIVGANAVVTKDIPANEVWGGIPAKFISNRESPVPV</sequence>
<evidence type="ECO:0000256" key="3">
    <source>
        <dbReference type="ARBA" id="ARBA00022737"/>
    </source>
</evidence>
<dbReference type="Proteomes" id="UP000199073">
    <property type="component" value="Unassembled WGS sequence"/>
</dbReference>
<dbReference type="CDD" id="cd04647">
    <property type="entry name" value="LbH_MAT_like"/>
    <property type="match status" value="1"/>
</dbReference>
<dbReference type="STRING" id="91360.SAMN05660330_03772"/>
<accession>A0A1H0UXH8</accession>
<evidence type="ECO:0000256" key="1">
    <source>
        <dbReference type="ARBA" id="ARBA00007274"/>
    </source>
</evidence>
<gene>
    <name evidence="5" type="ORF">SAMN05660330_03772</name>
</gene>
<evidence type="ECO:0000256" key="2">
    <source>
        <dbReference type="ARBA" id="ARBA00022679"/>
    </source>
</evidence>
<dbReference type="InterPro" id="IPR051159">
    <property type="entry name" value="Hexapeptide_acetyltransf"/>
</dbReference>
<dbReference type="Gene3D" id="2.160.10.10">
    <property type="entry name" value="Hexapeptide repeat proteins"/>
    <property type="match status" value="1"/>
</dbReference>
<dbReference type="AlphaFoldDB" id="A0A1H0UXH8"/>
<evidence type="ECO:0000313" key="5">
    <source>
        <dbReference type="EMBL" id="SDP70972.1"/>
    </source>
</evidence>
<dbReference type="InterPro" id="IPR001451">
    <property type="entry name" value="Hexapep"/>
</dbReference>
<organism evidence="5 6">
    <name type="scientific">Desulforhopalus singaporensis</name>
    <dbReference type="NCBI Taxonomy" id="91360"/>
    <lineage>
        <taxon>Bacteria</taxon>
        <taxon>Pseudomonadati</taxon>
        <taxon>Thermodesulfobacteriota</taxon>
        <taxon>Desulfobulbia</taxon>
        <taxon>Desulfobulbales</taxon>
        <taxon>Desulfocapsaceae</taxon>
        <taxon>Desulforhopalus</taxon>
    </lineage>
</organism>
<dbReference type="InterPro" id="IPR011004">
    <property type="entry name" value="Trimer_LpxA-like_sf"/>
</dbReference>
<keyword evidence="4" id="KW-0012">Acyltransferase</keyword>
<dbReference type="RefSeq" id="WP_218121845.1">
    <property type="nucleotide sequence ID" value="NZ_FNJI01000037.1"/>
</dbReference>